<feature type="domain" description="Peptidase S9 prolyl oligopeptidase catalytic" evidence="6">
    <location>
        <begin position="666"/>
        <end position="870"/>
    </location>
</feature>
<dbReference type="GO" id="GO:0008236">
    <property type="term" value="F:serine-type peptidase activity"/>
    <property type="evidence" value="ECO:0007669"/>
    <property type="project" value="InterPro"/>
</dbReference>
<sequence>MNRATRQTTAEYQRLATSDLVSDSASDSEPEDTAVAVEEASEEEESNTPVPSGRWRGGTIVDIDPLQRARKIEMYQQELVSSGKSSLRRYMLLGTLALILTVIAVGLVVMLTAGNDEGSTPENAPIVASGDPITLEDILMGRLSANGFTGTWTSNGKIIYRDDLGSVMLYDPEQNDAKTLLGPAHEQLLQGFKFDLSPDGNYLLVARGYSKIFRHSFLAIYDIVELSTRRIIPVNVGGARRPLNLVEWGPTDHSFVFVFENNLYYRQTPDAAEIQITTDGSPSVYNGIPDWVYEEEVFSTNIATWFSPDGRQIAFIRFNDTETPLMKIPIYGPPGNPDYQYPHELSLHYPKVGTKNPIVHLFQYDLQERKMQEVEPPRELVNANHDHIITSVGWSSSSERLVTIWKNRVQNHAILRSCKAMNSSGATANDCQTVHEIKLTNGWLDLFSAPVFNAAGTHFLIVASQNQGAAGGFKHLTMISTTEPNSVVALTQGKFVVQDLLKWDAKTNMIFYTANTEEESHVLHVYAIEGRVGAEPQCLTCDVSVGEKQSFFNAQISPKVGNYLVLEARGPNIPWSHVFHWSVTEAKKIELKMIKAWESNNLLEMMLKRKAVPRVEIHELELDNGYKAKALLLIPPGINTSSSAVQHPMLVDVYGGPNSANVVGTWSIGWGTHLASNRSVVYAKIDGRGSGLRGDQLLYQIYRKLGTVEIEDQIAGARKLAEKLPYVDPKRVAIWGWSYGGYASAMALAQDTEHVFQCAASVAPVTDWSFYDSIYTERYMGLPRDDNQRGYEQSRLTAQYDRFRNRNYLLIHGTFDDNVHFQQAMQLSRALETHDIMFKQVSYPDEDHSLAGVRPHLYHTLGRFFSECLKLE</sequence>
<name>A0A2M4BDC8_9DIPT</name>
<evidence type="ECO:0000256" key="1">
    <source>
        <dbReference type="ARBA" id="ARBA00010036"/>
    </source>
</evidence>
<dbReference type="SUPFAM" id="SSF53474">
    <property type="entry name" value="alpha/beta-Hydrolases"/>
    <property type="match status" value="1"/>
</dbReference>
<evidence type="ECO:0000313" key="8">
    <source>
        <dbReference type="EMBL" id="MBW51045.1"/>
    </source>
</evidence>
<organism evidence="8">
    <name type="scientific">Anopheles marajoara</name>
    <dbReference type="NCBI Taxonomy" id="58244"/>
    <lineage>
        <taxon>Eukaryota</taxon>
        <taxon>Metazoa</taxon>
        <taxon>Ecdysozoa</taxon>
        <taxon>Arthropoda</taxon>
        <taxon>Hexapoda</taxon>
        <taxon>Insecta</taxon>
        <taxon>Pterygota</taxon>
        <taxon>Neoptera</taxon>
        <taxon>Endopterygota</taxon>
        <taxon>Diptera</taxon>
        <taxon>Nematocera</taxon>
        <taxon>Culicoidea</taxon>
        <taxon>Culicidae</taxon>
        <taxon>Anophelinae</taxon>
        <taxon>Anopheles</taxon>
    </lineage>
</organism>
<dbReference type="AlphaFoldDB" id="A0A2M4BDC8"/>
<dbReference type="FunFam" id="3.40.50.1820:FF:000003">
    <property type="entry name" value="Dipeptidyl peptidase 4"/>
    <property type="match status" value="1"/>
</dbReference>
<dbReference type="InterPro" id="IPR029058">
    <property type="entry name" value="AB_hydrolase_fold"/>
</dbReference>
<dbReference type="InterPro" id="IPR002469">
    <property type="entry name" value="Peptidase_S9B_N"/>
</dbReference>
<feature type="region of interest" description="Disordered" evidence="4">
    <location>
        <begin position="1"/>
        <end position="57"/>
    </location>
</feature>
<proteinExistence type="inferred from homology"/>
<dbReference type="Gene3D" id="2.140.10.30">
    <property type="entry name" value="Dipeptidylpeptidase IV, N-terminal domain"/>
    <property type="match status" value="1"/>
</dbReference>
<comment type="similarity">
    <text evidence="1">Belongs to the peptidase S9B family. DPPIV subfamily.</text>
</comment>
<dbReference type="Gene3D" id="3.40.50.1820">
    <property type="entry name" value="alpha/beta hydrolase"/>
    <property type="match status" value="1"/>
</dbReference>
<evidence type="ECO:0000256" key="5">
    <source>
        <dbReference type="SAM" id="Phobius"/>
    </source>
</evidence>
<accession>A0A2M4BDC8</accession>
<dbReference type="EMBL" id="GGFJ01001904">
    <property type="protein sequence ID" value="MBW51045.1"/>
    <property type="molecule type" value="Transcribed_RNA"/>
</dbReference>
<dbReference type="PANTHER" id="PTHR11731">
    <property type="entry name" value="PROTEASE FAMILY S9B,C DIPEPTIDYL-PEPTIDASE IV-RELATED"/>
    <property type="match status" value="1"/>
</dbReference>
<dbReference type="PANTHER" id="PTHR11731:SF192">
    <property type="entry name" value="IP17501P"/>
    <property type="match status" value="1"/>
</dbReference>
<evidence type="ECO:0000256" key="2">
    <source>
        <dbReference type="ARBA" id="ARBA00023180"/>
    </source>
</evidence>
<dbReference type="GO" id="GO:0006508">
    <property type="term" value="P:proteolysis"/>
    <property type="evidence" value="ECO:0007669"/>
    <property type="project" value="InterPro"/>
</dbReference>
<evidence type="ECO:0000256" key="4">
    <source>
        <dbReference type="SAM" id="MobiDB-lite"/>
    </source>
</evidence>
<feature type="domain" description="Dipeptidylpeptidase IV N-terminal" evidence="7">
    <location>
        <begin position="197"/>
        <end position="575"/>
    </location>
</feature>
<dbReference type="GO" id="GO:0005886">
    <property type="term" value="C:plasma membrane"/>
    <property type="evidence" value="ECO:0007669"/>
    <property type="project" value="TreeGrafter"/>
</dbReference>
<evidence type="ECO:0000259" key="6">
    <source>
        <dbReference type="Pfam" id="PF00326"/>
    </source>
</evidence>
<dbReference type="InterPro" id="IPR001375">
    <property type="entry name" value="Peptidase_S9_cat"/>
</dbReference>
<keyword evidence="5" id="KW-0812">Transmembrane</keyword>
<feature type="compositionally biased region" description="Polar residues" evidence="4">
    <location>
        <begin position="1"/>
        <end position="25"/>
    </location>
</feature>
<protein>
    <recommendedName>
        <fullName evidence="3">Venom dipeptidyl peptidase 4</fullName>
    </recommendedName>
</protein>
<keyword evidence="5" id="KW-1133">Transmembrane helix</keyword>
<keyword evidence="5" id="KW-0472">Membrane</keyword>
<evidence type="ECO:0000259" key="7">
    <source>
        <dbReference type="Pfam" id="PF00930"/>
    </source>
</evidence>
<dbReference type="InterPro" id="IPR050278">
    <property type="entry name" value="Serine_Prot_S9B/DPPIV"/>
</dbReference>
<dbReference type="GO" id="GO:0008239">
    <property type="term" value="F:dipeptidyl-peptidase activity"/>
    <property type="evidence" value="ECO:0007669"/>
    <property type="project" value="TreeGrafter"/>
</dbReference>
<keyword evidence="2" id="KW-0325">Glycoprotein</keyword>
<dbReference type="SUPFAM" id="SSF82171">
    <property type="entry name" value="DPP6 N-terminal domain-like"/>
    <property type="match status" value="1"/>
</dbReference>
<evidence type="ECO:0000256" key="3">
    <source>
        <dbReference type="ARBA" id="ARBA00072929"/>
    </source>
</evidence>
<feature type="transmembrane region" description="Helical" evidence="5">
    <location>
        <begin position="90"/>
        <end position="113"/>
    </location>
</feature>
<dbReference type="Pfam" id="PF00326">
    <property type="entry name" value="Peptidase_S9"/>
    <property type="match status" value="1"/>
</dbReference>
<reference evidence="8" key="1">
    <citation type="submission" date="2018-01" db="EMBL/GenBank/DDBJ databases">
        <title>An insight into the sialome of Amazonian anophelines.</title>
        <authorList>
            <person name="Ribeiro J.M."/>
            <person name="Scarpassa V."/>
            <person name="Calvo E."/>
        </authorList>
    </citation>
    <scope>NUCLEOTIDE SEQUENCE</scope>
    <source>
        <tissue evidence="8">Salivary glands</tissue>
    </source>
</reference>
<dbReference type="Pfam" id="PF00930">
    <property type="entry name" value="DPPIV_N"/>
    <property type="match status" value="1"/>
</dbReference>